<reference evidence="1" key="1">
    <citation type="submission" date="2015-07" db="EMBL/GenBank/DDBJ databases">
        <title>MeaNS - Measles Nucleotide Surveillance Program.</title>
        <authorList>
            <person name="Tran T."/>
            <person name="Druce J."/>
        </authorList>
    </citation>
    <scope>NUCLEOTIDE SEQUENCE</scope>
    <source>
        <strain evidence="1">UCB-OBI-ISO-001</strain>
        <tissue evidence="1">Gonad</tissue>
    </source>
</reference>
<gene>
    <name evidence="1" type="ORF">OCBIM_22020866mg</name>
</gene>
<accession>A0A0L8H8J4</accession>
<evidence type="ECO:0000313" key="1">
    <source>
        <dbReference type="EMBL" id="KOF85075.1"/>
    </source>
</evidence>
<sequence>MNADLAKVFGKEEADVFGTRHRITKHYILKIAITTVISAPRQKSIEHWAFKIVHYLILNISPETAMDQVCVTCMLFIQDNGSTRAMSLINMLSQIGINYFPSNQ</sequence>
<proteinExistence type="predicted"/>
<dbReference type="EMBL" id="KQ418971">
    <property type="protein sequence ID" value="KOF85075.1"/>
    <property type="molecule type" value="Genomic_DNA"/>
</dbReference>
<organism evidence="1">
    <name type="scientific">Octopus bimaculoides</name>
    <name type="common">California two-spotted octopus</name>
    <dbReference type="NCBI Taxonomy" id="37653"/>
    <lineage>
        <taxon>Eukaryota</taxon>
        <taxon>Metazoa</taxon>
        <taxon>Spiralia</taxon>
        <taxon>Lophotrochozoa</taxon>
        <taxon>Mollusca</taxon>
        <taxon>Cephalopoda</taxon>
        <taxon>Coleoidea</taxon>
        <taxon>Octopodiformes</taxon>
        <taxon>Octopoda</taxon>
        <taxon>Incirrata</taxon>
        <taxon>Octopodidae</taxon>
        <taxon>Octopus</taxon>
    </lineage>
</organism>
<protein>
    <submittedName>
        <fullName evidence="1">Uncharacterized protein</fullName>
    </submittedName>
</protein>
<dbReference type="AlphaFoldDB" id="A0A0L8H8J4"/>
<name>A0A0L8H8J4_OCTBM</name>